<evidence type="ECO:0000259" key="2">
    <source>
        <dbReference type="PROSITE" id="PS50943"/>
    </source>
</evidence>
<feature type="domain" description="HTH cro/C1-type" evidence="2">
    <location>
        <begin position="31"/>
        <end position="85"/>
    </location>
</feature>
<dbReference type="PROSITE" id="PS50943">
    <property type="entry name" value="HTH_CROC1"/>
    <property type="match status" value="1"/>
</dbReference>
<organism evidence="3 4">
    <name type="scientific">Amycolatopsis oliviviridis</name>
    <dbReference type="NCBI Taxonomy" id="1471590"/>
    <lineage>
        <taxon>Bacteria</taxon>
        <taxon>Bacillati</taxon>
        <taxon>Actinomycetota</taxon>
        <taxon>Actinomycetes</taxon>
        <taxon>Pseudonocardiales</taxon>
        <taxon>Pseudonocardiaceae</taxon>
        <taxon>Amycolatopsis</taxon>
    </lineage>
</organism>
<dbReference type="SUPFAM" id="SSF47413">
    <property type="entry name" value="lambda repressor-like DNA-binding domains"/>
    <property type="match status" value="1"/>
</dbReference>
<comment type="similarity">
    <text evidence="1">Belongs to the short-chain fatty acyl-CoA assimilation regulator (ScfR) family.</text>
</comment>
<keyword evidence="4" id="KW-1185">Reference proteome</keyword>
<gene>
    <name evidence="3" type="ORF">GCM10017790_35420</name>
</gene>
<dbReference type="Gene3D" id="1.10.260.40">
    <property type="entry name" value="lambda repressor-like DNA-binding domains"/>
    <property type="match status" value="1"/>
</dbReference>
<evidence type="ECO:0000313" key="4">
    <source>
        <dbReference type="Proteomes" id="UP000635387"/>
    </source>
</evidence>
<accession>A0ABQ3LQC9</accession>
<dbReference type="InterPro" id="IPR010359">
    <property type="entry name" value="IrrE_HExxH"/>
</dbReference>
<dbReference type="Gene3D" id="1.10.10.2910">
    <property type="match status" value="1"/>
</dbReference>
<dbReference type="PANTHER" id="PTHR43236">
    <property type="entry name" value="ANTITOXIN HIGA1"/>
    <property type="match status" value="1"/>
</dbReference>
<sequence length="390" mass="43445">MTISWRASRDQARCSNIAHMQVDGETMGRKIAEARDRVGVTQAGLASTIGIDRSALAKIESGTRRVSALELARIADALGERIEWFVMETPEAIVSHRNLADPGQESPQIDRLVAKIAWNVEFVVDHCENLKFDSIEHLDRPINKDEAEKAAVTARLMLGLEPGQPFYDIAATVQKIGLLCFSFDLGKDSADAASILLRHGGVAVINGNLHVGRRRLALVHELGHFLFADEYTVDWRVLEKSDDDAWESRLDRFARAVLLPAKAIKEQWESLLKSGDGLRVAAIRVASKYRVDMTTLALRLTDLGVIGQSDFSAIRAARTTRADIVDLNLVTSDELAPPFMNRAYEEAILKLYRQEVVSSARATDLLFDEWQEDDLPELQQAPESAVWKFV</sequence>
<dbReference type="InterPro" id="IPR010982">
    <property type="entry name" value="Lambda_DNA-bd_dom_sf"/>
</dbReference>
<reference evidence="4" key="1">
    <citation type="journal article" date="2019" name="Int. J. Syst. Evol. Microbiol.">
        <title>The Global Catalogue of Microorganisms (GCM) 10K type strain sequencing project: providing services to taxonomists for standard genome sequencing and annotation.</title>
        <authorList>
            <consortium name="The Broad Institute Genomics Platform"/>
            <consortium name="The Broad Institute Genome Sequencing Center for Infectious Disease"/>
            <person name="Wu L."/>
            <person name="Ma J."/>
        </authorList>
    </citation>
    <scope>NUCLEOTIDE SEQUENCE [LARGE SCALE GENOMIC DNA]</scope>
    <source>
        <strain evidence="4">CGMCC 4.7683</strain>
    </source>
</reference>
<dbReference type="CDD" id="cd00093">
    <property type="entry name" value="HTH_XRE"/>
    <property type="match status" value="1"/>
</dbReference>
<dbReference type="PANTHER" id="PTHR43236:SF1">
    <property type="entry name" value="BLL7220 PROTEIN"/>
    <property type="match status" value="1"/>
</dbReference>
<dbReference type="InterPro" id="IPR001387">
    <property type="entry name" value="Cro/C1-type_HTH"/>
</dbReference>
<name>A0ABQ3LQC9_9PSEU</name>
<evidence type="ECO:0000256" key="1">
    <source>
        <dbReference type="ARBA" id="ARBA00007227"/>
    </source>
</evidence>
<evidence type="ECO:0000313" key="3">
    <source>
        <dbReference type="EMBL" id="GHH17931.1"/>
    </source>
</evidence>
<dbReference type="EMBL" id="BNAY01000003">
    <property type="protein sequence ID" value="GHH17931.1"/>
    <property type="molecule type" value="Genomic_DNA"/>
</dbReference>
<proteinExistence type="inferred from homology"/>
<dbReference type="Proteomes" id="UP000635387">
    <property type="component" value="Unassembled WGS sequence"/>
</dbReference>
<dbReference type="Pfam" id="PF06114">
    <property type="entry name" value="Peptidase_M78"/>
    <property type="match status" value="1"/>
</dbReference>
<protein>
    <recommendedName>
        <fullName evidence="2">HTH cro/C1-type domain-containing protein</fullName>
    </recommendedName>
</protein>
<dbReference type="InterPro" id="IPR052345">
    <property type="entry name" value="Rad_response_metalloprotease"/>
</dbReference>
<comment type="caution">
    <text evidence="3">The sequence shown here is derived from an EMBL/GenBank/DDBJ whole genome shotgun (WGS) entry which is preliminary data.</text>
</comment>
<dbReference type="Pfam" id="PF01381">
    <property type="entry name" value="HTH_3"/>
    <property type="match status" value="1"/>
</dbReference>
<dbReference type="SMART" id="SM00530">
    <property type="entry name" value="HTH_XRE"/>
    <property type="match status" value="1"/>
</dbReference>